<dbReference type="SFLD" id="SFLDS00001">
    <property type="entry name" value="Enolase"/>
    <property type="match status" value="1"/>
</dbReference>
<comment type="caution">
    <text evidence="3">The sequence shown here is derived from an EMBL/GenBank/DDBJ whole genome shotgun (WGS) entry which is preliminary data.</text>
</comment>
<dbReference type="InterPro" id="IPR034593">
    <property type="entry name" value="DgoD-like"/>
</dbReference>
<name>A0ABN2TRZ1_9ACTN</name>
<feature type="domain" description="Mandelate racemase/muconate lactonizing enzyme C-terminal" evidence="2">
    <location>
        <begin position="134"/>
        <end position="235"/>
    </location>
</feature>
<keyword evidence="1" id="KW-0456">Lyase</keyword>
<evidence type="ECO:0000256" key="1">
    <source>
        <dbReference type="ARBA" id="ARBA00023239"/>
    </source>
</evidence>
<dbReference type="Pfam" id="PF13378">
    <property type="entry name" value="MR_MLE_C"/>
    <property type="match status" value="1"/>
</dbReference>
<accession>A0ABN2TRZ1</accession>
<dbReference type="NCBIfam" id="NF010624">
    <property type="entry name" value="PRK14017.1"/>
    <property type="match status" value="1"/>
</dbReference>
<reference evidence="3 4" key="1">
    <citation type="journal article" date="2019" name="Int. J. Syst. Evol. Microbiol.">
        <title>The Global Catalogue of Microorganisms (GCM) 10K type strain sequencing project: providing services to taxonomists for standard genome sequencing and annotation.</title>
        <authorList>
            <consortium name="The Broad Institute Genomics Platform"/>
            <consortium name="The Broad Institute Genome Sequencing Center for Infectious Disease"/>
            <person name="Wu L."/>
            <person name="Ma J."/>
        </authorList>
    </citation>
    <scope>NUCLEOTIDE SEQUENCE [LARGE SCALE GENOMIC DNA]</scope>
    <source>
        <strain evidence="3 4">JCM 16014</strain>
    </source>
</reference>
<dbReference type="InterPro" id="IPR013341">
    <property type="entry name" value="Mandelate_racemase_N_dom"/>
</dbReference>
<dbReference type="InterPro" id="IPR029017">
    <property type="entry name" value="Enolase-like_N"/>
</dbReference>
<dbReference type="PANTHER" id="PTHR48080:SF2">
    <property type="entry name" value="D-GALACTONATE DEHYDRATASE"/>
    <property type="match status" value="1"/>
</dbReference>
<gene>
    <name evidence="3" type="primary">dgoD</name>
    <name evidence="3" type="ORF">GCM10009839_13360</name>
</gene>
<protein>
    <submittedName>
        <fullName evidence="3">Galactonate dehydratase</fullName>
    </submittedName>
</protein>
<dbReference type="SFLD" id="SFLDG00179">
    <property type="entry name" value="mandelate_racemase"/>
    <property type="match status" value="1"/>
</dbReference>
<dbReference type="SMART" id="SM00922">
    <property type="entry name" value="MR_MLE"/>
    <property type="match status" value="1"/>
</dbReference>
<dbReference type="EMBL" id="BAAAQN010000005">
    <property type="protein sequence ID" value="GAA2018479.1"/>
    <property type="molecule type" value="Genomic_DNA"/>
</dbReference>
<dbReference type="InterPro" id="IPR029065">
    <property type="entry name" value="Enolase_C-like"/>
</dbReference>
<evidence type="ECO:0000259" key="2">
    <source>
        <dbReference type="SMART" id="SM00922"/>
    </source>
</evidence>
<evidence type="ECO:0000313" key="4">
    <source>
        <dbReference type="Proteomes" id="UP001500751"/>
    </source>
</evidence>
<dbReference type="SUPFAM" id="SSF51604">
    <property type="entry name" value="Enolase C-terminal domain-like"/>
    <property type="match status" value="1"/>
</dbReference>
<dbReference type="PANTHER" id="PTHR48080">
    <property type="entry name" value="D-GALACTONATE DEHYDRATASE-RELATED"/>
    <property type="match status" value="1"/>
</dbReference>
<organism evidence="3 4">
    <name type="scientific">Catenulispora yoronensis</name>
    <dbReference type="NCBI Taxonomy" id="450799"/>
    <lineage>
        <taxon>Bacteria</taxon>
        <taxon>Bacillati</taxon>
        <taxon>Actinomycetota</taxon>
        <taxon>Actinomycetes</taxon>
        <taxon>Catenulisporales</taxon>
        <taxon>Catenulisporaceae</taxon>
        <taxon>Catenulispora</taxon>
    </lineage>
</organism>
<keyword evidence="4" id="KW-1185">Reference proteome</keyword>
<evidence type="ECO:0000313" key="3">
    <source>
        <dbReference type="EMBL" id="GAA2018479.1"/>
    </source>
</evidence>
<proteinExistence type="predicted"/>
<dbReference type="Pfam" id="PF02746">
    <property type="entry name" value="MR_MLE_N"/>
    <property type="match status" value="1"/>
</dbReference>
<dbReference type="InterPro" id="IPR036849">
    <property type="entry name" value="Enolase-like_C_sf"/>
</dbReference>
<dbReference type="Gene3D" id="3.20.20.120">
    <property type="entry name" value="Enolase-like C-terminal domain"/>
    <property type="match status" value="1"/>
</dbReference>
<dbReference type="InterPro" id="IPR013342">
    <property type="entry name" value="Mandelate_racemase_C"/>
</dbReference>
<dbReference type="PROSITE" id="PS00908">
    <property type="entry name" value="MR_MLE_1"/>
    <property type="match status" value="1"/>
</dbReference>
<dbReference type="Gene3D" id="3.30.390.10">
    <property type="entry name" value="Enolase-like, N-terminal domain"/>
    <property type="match status" value="1"/>
</dbReference>
<dbReference type="SUPFAM" id="SSF54826">
    <property type="entry name" value="Enolase N-terminal domain-like"/>
    <property type="match status" value="1"/>
</dbReference>
<dbReference type="Proteomes" id="UP001500751">
    <property type="component" value="Unassembled WGS sequence"/>
</dbReference>
<sequence>MGPPAMKITAIETFVLSNRRALVKVSTDEGVSGWGEHTLENWARTVTAAVERMSEHLIGADPLAITRLWQNLARGGYYRGGPVLSSAVAGLDQALWDIKGRWLDVPVHELLGGPTRDHARAYAHANRDGRTGDPELAKRHLAAGLDLLKVAPRGPVGFIETPARVDEIVEQLGELRQAVGGHVDLCIDLHGRFSVPMARRILPRLEPLGLAFAEEPLRPEHSDLIGDLVRCSPVPIATGERLYQRTEFRRILEAGVAVVQPDVSHAGGITEVFRIATQAEVYDAQVAPHCPLGPLALAASLQIAFAVPNFYAQELSFDPHLGPSDDTRLMRDPSVLTPVEGRVRRLTGPGLGVEIDEDAVRAAVDTGPLGPGSPIWTHGDGSFAEW</sequence>
<dbReference type="InterPro" id="IPR018110">
    <property type="entry name" value="Mandel_Rmase/mucon_lact_enz_CS"/>
</dbReference>